<dbReference type="EMBL" id="JACIJM010000005">
    <property type="protein sequence ID" value="MBB5722554.1"/>
    <property type="molecule type" value="Genomic_DNA"/>
</dbReference>
<feature type="compositionally biased region" description="Basic and acidic residues" evidence="1">
    <location>
        <begin position="217"/>
        <end position="235"/>
    </location>
</feature>
<feature type="signal peptide" evidence="2">
    <location>
        <begin position="1"/>
        <end position="18"/>
    </location>
</feature>
<organism evidence="3 4">
    <name type="scientific">Yoonia ponticola</name>
    <dbReference type="NCBI Taxonomy" id="1524255"/>
    <lineage>
        <taxon>Bacteria</taxon>
        <taxon>Pseudomonadati</taxon>
        <taxon>Pseudomonadota</taxon>
        <taxon>Alphaproteobacteria</taxon>
        <taxon>Rhodobacterales</taxon>
        <taxon>Paracoccaceae</taxon>
        <taxon>Yoonia</taxon>
    </lineage>
</organism>
<evidence type="ECO:0000313" key="3">
    <source>
        <dbReference type="EMBL" id="MBB5722554.1"/>
    </source>
</evidence>
<feature type="chain" id="PRO_5031436053" description="Excalibur calcium-binding domain-containing protein" evidence="2">
    <location>
        <begin position="19"/>
        <end position="256"/>
    </location>
</feature>
<evidence type="ECO:0000313" key="4">
    <source>
        <dbReference type="Proteomes" id="UP000535415"/>
    </source>
</evidence>
<dbReference type="Proteomes" id="UP000535415">
    <property type="component" value="Unassembled WGS sequence"/>
</dbReference>
<dbReference type="RefSeq" id="WP_183528912.1">
    <property type="nucleotide sequence ID" value="NZ_JACIJM010000005.1"/>
</dbReference>
<dbReference type="AlphaFoldDB" id="A0A7W9BL71"/>
<feature type="region of interest" description="Disordered" evidence="1">
    <location>
        <begin position="211"/>
        <end position="246"/>
    </location>
</feature>
<keyword evidence="4" id="KW-1185">Reference proteome</keyword>
<keyword evidence="2" id="KW-0732">Signal</keyword>
<gene>
    <name evidence="3" type="ORF">FHS72_002180</name>
</gene>
<evidence type="ECO:0008006" key="5">
    <source>
        <dbReference type="Google" id="ProtNLM"/>
    </source>
</evidence>
<name>A0A7W9BL71_9RHOB</name>
<feature type="region of interest" description="Disordered" evidence="1">
    <location>
        <begin position="44"/>
        <end position="64"/>
    </location>
</feature>
<dbReference type="PROSITE" id="PS51257">
    <property type="entry name" value="PROKAR_LIPOPROTEIN"/>
    <property type="match status" value="1"/>
</dbReference>
<evidence type="ECO:0000256" key="1">
    <source>
        <dbReference type="SAM" id="MobiDB-lite"/>
    </source>
</evidence>
<comment type="caution">
    <text evidence="3">The sequence shown here is derived from an EMBL/GenBank/DDBJ whole genome shotgun (WGS) entry which is preliminary data.</text>
</comment>
<proteinExistence type="predicted"/>
<accession>A0A7W9BL71</accession>
<evidence type="ECO:0000256" key="2">
    <source>
        <dbReference type="SAM" id="SignalP"/>
    </source>
</evidence>
<sequence>MKIGTFGLVAAFALSACAMTPPAVPDSGRGVGFGDYAEFELDRARREAQLTSQQGGAPLSATRQPVAAASVPATANQAIPSSDLAAAGIGANAASTAGVSTAPLNALASDPVGETDEERERRLANNPQISDENNFAAVSSRETIESDAERRAEQAQALIVVEPVPLPEARADSGPNIVSYAINAPNQKGQEWYARSILSGESRFSSNCATYGSPDAAQRDFLTRGGPERDPRGIDPDGDGFACGWDPAPFRAAAGN</sequence>
<protein>
    <recommendedName>
        <fullName evidence="5">Excalibur calcium-binding domain-containing protein</fullName>
    </recommendedName>
</protein>
<reference evidence="3 4" key="1">
    <citation type="submission" date="2020-08" db="EMBL/GenBank/DDBJ databases">
        <title>Genomic Encyclopedia of Type Strains, Phase IV (KMG-IV): sequencing the most valuable type-strain genomes for metagenomic binning, comparative biology and taxonomic classification.</title>
        <authorList>
            <person name="Goeker M."/>
        </authorList>
    </citation>
    <scope>NUCLEOTIDE SEQUENCE [LARGE SCALE GENOMIC DNA]</scope>
    <source>
        <strain evidence="3 4">DSM 101064</strain>
    </source>
</reference>